<reference evidence="3" key="1">
    <citation type="journal article" date="2014" name="Proc. Natl. Acad. Sci. U.S.A.">
        <title>Extensive sampling of basidiomycete genomes demonstrates inadequacy of the white-rot/brown-rot paradigm for wood decay fungi.</title>
        <authorList>
            <person name="Riley R."/>
            <person name="Salamov A.A."/>
            <person name="Brown D.W."/>
            <person name="Nagy L.G."/>
            <person name="Floudas D."/>
            <person name="Held B.W."/>
            <person name="Levasseur A."/>
            <person name="Lombard V."/>
            <person name="Morin E."/>
            <person name="Otillar R."/>
            <person name="Lindquist E.A."/>
            <person name="Sun H."/>
            <person name="LaButti K.M."/>
            <person name="Schmutz J."/>
            <person name="Jabbour D."/>
            <person name="Luo H."/>
            <person name="Baker S.E."/>
            <person name="Pisabarro A.G."/>
            <person name="Walton J.D."/>
            <person name="Blanchette R.A."/>
            <person name="Henrissat B."/>
            <person name="Martin F."/>
            <person name="Cullen D."/>
            <person name="Hibbett D.S."/>
            <person name="Grigoriev I.V."/>
        </authorList>
    </citation>
    <scope>NUCLEOTIDE SEQUENCE [LARGE SCALE GENOMIC DNA]</scope>
    <source>
        <strain evidence="3">CBS 339.88</strain>
    </source>
</reference>
<sequence>MPFETFCSTLLPLLLFRLLFSPDFQILWLLSFIRCNGDILDDEERGRTTGAQPVMMIPMSEPNEAQNLNQTSTRLQEIHKASETRGIIATPVDSKLF</sequence>
<keyword evidence="1" id="KW-0732">Signal</keyword>
<dbReference type="EMBL" id="KL142375">
    <property type="protein sequence ID" value="KDR78064.1"/>
    <property type="molecule type" value="Genomic_DNA"/>
</dbReference>
<dbReference type="HOGENOM" id="CLU_2346851_0_0_1"/>
<dbReference type="Proteomes" id="UP000027222">
    <property type="component" value="Unassembled WGS sequence"/>
</dbReference>
<dbReference type="AlphaFoldDB" id="A0A067TDU7"/>
<organism evidence="2 3">
    <name type="scientific">Galerina marginata (strain CBS 339.88)</name>
    <dbReference type="NCBI Taxonomy" id="685588"/>
    <lineage>
        <taxon>Eukaryota</taxon>
        <taxon>Fungi</taxon>
        <taxon>Dikarya</taxon>
        <taxon>Basidiomycota</taxon>
        <taxon>Agaricomycotina</taxon>
        <taxon>Agaricomycetes</taxon>
        <taxon>Agaricomycetidae</taxon>
        <taxon>Agaricales</taxon>
        <taxon>Agaricineae</taxon>
        <taxon>Strophariaceae</taxon>
        <taxon>Galerina</taxon>
    </lineage>
</organism>
<evidence type="ECO:0000313" key="2">
    <source>
        <dbReference type="EMBL" id="KDR78064.1"/>
    </source>
</evidence>
<evidence type="ECO:0008006" key="4">
    <source>
        <dbReference type="Google" id="ProtNLM"/>
    </source>
</evidence>
<protein>
    <recommendedName>
        <fullName evidence="4">Secreted protein</fullName>
    </recommendedName>
</protein>
<proteinExistence type="predicted"/>
<accession>A0A067TDU7</accession>
<feature type="signal peptide" evidence="1">
    <location>
        <begin position="1"/>
        <end position="25"/>
    </location>
</feature>
<evidence type="ECO:0000256" key="1">
    <source>
        <dbReference type="SAM" id="SignalP"/>
    </source>
</evidence>
<evidence type="ECO:0000313" key="3">
    <source>
        <dbReference type="Proteomes" id="UP000027222"/>
    </source>
</evidence>
<keyword evidence="3" id="KW-1185">Reference proteome</keyword>
<feature type="chain" id="PRO_5001649329" description="Secreted protein" evidence="1">
    <location>
        <begin position="26"/>
        <end position="97"/>
    </location>
</feature>
<gene>
    <name evidence="2" type="ORF">GALMADRAFT_1299477</name>
</gene>
<name>A0A067TDU7_GALM3</name>